<dbReference type="InParanoid" id="A0A401GA30"/>
<dbReference type="AlphaFoldDB" id="A0A401GA30"/>
<dbReference type="FunCoup" id="A0A401GA30">
    <property type="interactions" value="21"/>
</dbReference>
<evidence type="ECO:0000256" key="4">
    <source>
        <dbReference type="ARBA" id="ARBA00023295"/>
    </source>
</evidence>
<evidence type="ECO:0000313" key="10">
    <source>
        <dbReference type="EMBL" id="GBE79034.1"/>
    </source>
</evidence>
<dbReference type="GO" id="GO:0071555">
    <property type="term" value="P:cell wall organization"/>
    <property type="evidence" value="ECO:0007669"/>
    <property type="project" value="UniProtKB-KW"/>
</dbReference>
<dbReference type="EC" id="3.2.1.58" evidence="7"/>
<keyword evidence="5" id="KW-0961">Cell wall biogenesis/degradation</keyword>
<evidence type="ECO:0000256" key="5">
    <source>
        <dbReference type="ARBA" id="ARBA00023316"/>
    </source>
</evidence>
<keyword evidence="9" id="KW-0812">Transmembrane</keyword>
<comment type="similarity">
    <text evidence="1">Belongs to the glycosyl hydrolase 5 (cellulase A) family.</text>
</comment>
<comment type="caution">
    <text evidence="10">The sequence shown here is derived from an EMBL/GenBank/DDBJ whole genome shotgun (WGS) entry which is preliminary data.</text>
</comment>
<keyword evidence="9" id="KW-0472">Membrane</keyword>
<dbReference type="GeneID" id="38775951"/>
<organism evidence="10 11">
    <name type="scientific">Sparassis crispa</name>
    <dbReference type="NCBI Taxonomy" id="139825"/>
    <lineage>
        <taxon>Eukaryota</taxon>
        <taxon>Fungi</taxon>
        <taxon>Dikarya</taxon>
        <taxon>Basidiomycota</taxon>
        <taxon>Agaricomycotina</taxon>
        <taxon>Agaricomycetes</taxon>
        <taxon>Polyporales</taxon>
        <taxon>Sparassidaceae</taxon>
        <taxon>Sparassis</taxon>
    </lineage>
</organism>
<keyword evidence="3" id="KW-0325">Glycoprotein</keyword>
<evidence type="ECO:0000256" key="3">
    <source>
        <dbReference type="ARBA" id="ARBA00023180"/>
    </source>
</evidence>
<evidence type="ECO:0000256" key="1">
    <source>
        <dbReference type="ARBA" id="ARBA00005641"/>
    </source>
</evidence>
<dbReference type="InterPro" id="IPR017853">
    <property type="entry name" value="GH"/>
</dbReference>
<reference evidence="10 11" key="1">
    <citation type="journal article" date="2018" name="Sci. Rep.">
        <title>Genome sequence of the cauliflower mushroom Sparassis crispa (Hanabiratake) and its association with beneficial usage.</title>
        <authorList>
            <person name="Kiyama R."/>
            <person name="Furutani Y."/>
            <person name="Kawaguchi K."/>
            <person name="Nakanishi T."/>
        </authorList>
    </citation>
    <scope>NUCLEOTIDE SEQUENCE [LARGE SCALE GENOMIC DNA]</scope>
</reference>
<dbReference type="RefSeq" id="XP_027609947.1">
    <property type="nucleotide sequence ID" value="XM_027754146.1"/>
</dbReference>
<feature type="compositionally biased region" description="Low complexity" evidence="8">
    <location>
        <begin position="150"/>
        <end position="174"/>
    </location>
</feature>
<name>A0A401GA30_9APHY</name>
<evidence type="ECO:0000256" key="9">
    <source>
        <dbReference type="SAM" id="Phobius"/>
    </source>
</evidence>
<dbReference type="OrthoDB" id="62120at2759"/>
<feature type="transmembrane region" description="Helical" evidence="9">
    <location>
        <begin position="117"/>
        <end position="139"/>
    </location>
</feature>
<dbReference type="EMBL" id="BFAD01000002">
    <property type="protein sequence ID" value="GBE79034.1"/>
    <property type="molecule type" value="Genomic_DNA"/>
</dbReference>
<dbReference type="GO" id="GO:0009251">
    <property type="term" value="P:glucan catabolic process"/>
    <property type="evidence" value="ECO:0007669"/>
    <property type="project" value="TreeGrafter"/>
</dbReference>
<keyword evidence="9" id="KW-1133">Transmembrane helix</keyword>
<evidence type="ECO:0000256" key="7">
    <source>
        <dbReference type="ARBA" id="ARBA00038929"/>
    </source>
</evidence>
<evidence type="ECO:0000256" key="6">
    <source>
        <dbReference type="ARBA" id="ARBA00036824"/>
    </source>
</evidence>
<keyword evidence="2" id="KW-0378">Hydrolase</keyword>
<dbReference type="Gene3D" id="3.20.20.80">
    <property type="entry name" value="Glycosidases"/>
    <property type="match status" value="1"/>
</dbReference>
<gene>
    <name evidence="10" type="ORF">SCP_0202310</name>
</gene>
<evidence type="ECO:0000256" key="8">
    <source>
        <dbReference type="SAM" id="MobiDB-lite"/>
    </source>
</evidence>
<comment type="catalytic activity">
    <reaction evidence="6">
        <text>Successive hydrolysis of beta-D-glucose units from the non-reducing ends of (1-&gt;3)-beta-D-glucans, releasing alpha-glucose.</text>
        <dbReference type="EC" id="3.2.1.58"/>
    </reaction>
</comment>
<sequence>MAPGDRGARRWPWARAHDDTPQPDDLESPDPGFSPSQDPFDEAYTSPPTLPQDVRYSTLSADTSANTSLGAFTPSADSNRPFINSQPQFDSLLKSEYTAVDIPSSTDINPRRRRLPLILLASAVAIIVIVLAVILPVYFEVIKKHHSSSAIAPAGSSSGSTAPGAAPTSTPKSSNGATWGGNGSLITATGGTTFTYINNFGGYWVYDPRNPYNNSARAQSYTPPLDEPWDYANDHIQGVNLGGWLVLEPFIVPALFQKYQGVVDEWTLSIAMSNDTSPGGGLQQIEDHYATFITELDFAQIAGAGLNWIRLPLPFWAIETWPGEPFLAKACWKYALLAFQWARKYGLRIYLDLHTVPGSQNGYNHSGRTGVINFLNGPMGIANAQRTLDYIRIITEFVTQNDYTDVVQMWGVVNEPLISVIGRDPVSRFYLQAHDMIRGITGIGQGAYIVIHDGFMGTGSWAGFLPGSDRVALDTHPYVVFGVNMDEPIDYWPPFACNAYDTNTSQSAFGVTVSGEFSSAINDCGLWINGIGGEPRYNNCTPWNDYRTWTDEMKAGVKQFTMAQMDAMHVAGYFFWTWKIGNSSTSGIPEAPMWSYQLGLENGWIPADPRDAIGMCESLNIAQNQPFTGYQSWQTGGAGAGTIAPTAVASLSQYPPPAISNVNGANPLLLPFYTATSAVPTLPVPTYSGATASASDGWADPADTSLAMVQISGCSYPDAWSVTASQTAFACNIALQATQTGIPPAVTSNSRLSSLSSSASALAAAVSSSTPAASASASSPLVR</sequence>
<dbReference type="InterPro" id="IPR050386">
    <property type="entry name" value="Glycosyl_hydrolase_5"/>
</dbReference>
<accession>A0A401GA30</accession>
<feature type="region of interest" description="Disordered" evidence="8">
    <location>
        <begin position="150"/>
        <end position="181"/>
    </location>
</feature>
<dbReference type="PANTHER" id="PTHR31297">
    <property type="entry name" value="GLUCAN ENDO-1,6-BETA-GLUCOSIDASE B"/>
    <property type="match status" value="1"/>
</dbReference>
<proteinExistence type="inferred from homology"/>
<dbReference type="SUPFAM" id="SSF51445">
    <property type="entry name" value="(Trans)glycosidases"/>
    <property type="match status" value="1"/>
</dbReference>
<keyword evidence="4" id="KW-0326">Glycosidase</keyword>
<dbReference type="GO" id="GO:0004338">
    <property type="term" value="F:glucan exo-1,3-beta-glucosidase activity"/>
    <property type="evidence" value="ECO:0007669"/>
    <property type="project" value="UniProtKB-EC"/>
</dbReference>
<feature type="region of interest" description="Disordered" evidence="8">
    <location>
        <begin position="1"/>
        <end position="51"/>
    </location>
</feature>
<dbReference type="PANTHER" id="PTHR31297:SF34">
    <property type="entry name" value="GLUCAN 1,3-BETA-GLUCOSIDASE 2"/>
    <property type="match status" value="1"/>
</dbReference>
<evidence type="ECO:0000256" key="2">
    <source>
        <dbReference type="ARBA" id="ARBA00022801"/>
    </source>
</evidence>
<keyword evidence="11" id="KW-1185">Reference proteome</keyword>
<evidence type="ECO:0000313" key="11">
    <source>
        <dbReference type="Proteomes" id="UP000287166"/>
    </source>
</evidence>
<protein>
    <recommendedName>
        <fullName evidence="7">glucan 1,3-beta-glucosidase</fullName>
        <ecNumber evidence="7">3.2.1.58</ecNumber>
    </recommendedName>
</protein>
<dbReference type="GO" id="GO:0009986">
    <property type="term" value="C:cell surface"/>
    <property type="evidence" value="ECO:0007669"/>
    <property type="project" value="TreeGrafter"/>
</dbReference>
<dbReference type="GO" id="GO:0005576">
    <property type="term" value="C:extracellular region"/>
    <property type="evidence" value="ECO:0007669"/>
    <property type="project" value="TreeGrafter"/>
</dbReference>
<dbReference type="Proteomes" id="UP000287166">
    <property type="component" value="Unassembled WGS sequence"/>
</dbReference>
<dbReference type="STRING" id="139825.A0A401GA30"/>